<proteinExistence type="predicted"/>
<dbReference type="Proteomes" id="UP000432464">
    <property type="component" value="Unassembled WGS sequence"/>
</dbReference>
<evidence type="ECO:0008006" key="3">
    <source>
        <dbReference type="Google" id="ProtNLM"/>
    </source>
</evidence>
<comment type="caution">
    <text evidence="1">The sequence shown here is derived from an EMBL/GenBank/DDBJ whole genome shotgun (WGS) entry which is preliminary data.</text>
</comment>
<dbReference type="RefSeq" id="WP_154786999.1">
    <property type="nucleotide sequence ID" value="NZ_WMBB01000003.1"/>
</dbReference>
<sequence>MRELALAARQLAGSSTLADVLSQLSAVGADGPRLALHMAMAARDLAYIDGVLAGPDPALRRAALRAVRTLPVSDAAIMAALADAPTDLRRAIYRTLRHTGRTALADGLLPEVRARWGDREAAALLPACSTGVVARLLPELLHVSTAWRAIGRGHPLALLDAIDGVTTHDYYWWRRYRRGFSEAARLEPQRALDVLDSHLRGRWRGELSPPVLRALIRCDAARTASMVSRTPAYYIDPAQSLLLAHRPVLPTDAIVGLISAWQLPHALPLLPPGLREGVYDAVLDRDADQAKGLATQSALRWLPAGRAAAEARRMLEWHGSVWHSSRRRLDDPMLPLRLTAHLPFEEAVEALTAAAYGGDARMRGAARALLIECAVRTGDPATLRVVLDEVARRTRHEQDPVRAEVLEGIALLRIPVLEDGLVPALTLITDAVVRARDTSDRSMYALRRSVSRVIQHCDANSVPALMDWAFETYARLIGRFGYQVLRCDPDRPYRIERRYRRRVEEHRSFDSGRDRLDRVLPRGAEVRLLAALEPHLSKERERHSTALAMALVNSFGRRADRLDELQDDLRAHDEFELTVRREHWERFWFAELARRDGRLARLLIEHPRLNSVHDLWRVVARERSDLLTLTLAAVRTEDDGWVPAITASMASRWTESQRDHVREVMGSAAKDTALPVDTRLHAVRTLGLLPGSLATLAELADQEDIPIAEAALDAAARVGARDCPVVAGSTDTSPRSGSARAMALLLDHAAGSTSAAAVAAMARCARSVRPSVLGPLLVAALTGPDRKITVRKQAARLLERHRVEPLDVLLRQWNQPDLHGDVRTALAVALQHWPENPRALDALLDAAAPGAGELLIRTLCQTGPLDYAPADRPRYAVLARRLLTASDDPGVRFRTTRAFSSWATYYTAGCTDLIAAVSDPADPRGADELPILLALFDAGVLGDEILPVLDPLLTAPRDDTARHRARSIIGHVTSRIAGDHPTAADLHLAAELQRRLATHPLFLEDSAALALHLLPFPTDPASAEALSTGLLSFAALLHDRPLYVTTLTDYALARHFTRRDHSVPAQLMLPAATALTEHPSLPAQLLSLALIATWAPRADWSPQWRRLLDHLRASAHLEIEQRAWNLCPCG</sequence>
<accession>A0A6I3KPE7</accession>
<organism evidence="1 2">
    <name type="scientific">Nocardia aurantiaca</name>
    <dbReference type="NCBI Taxonomy" id="2675850"/>
    <lineage>
        <taxon>Bacteria</taxon>
        <taxon>Bacillati</taxon>
        <taxon>Actinomycetota</taxon>
        <taxon>Actinomycetes</taxon>
        <taxon>Mycobacteriales</taxon>
        <taxon>Nocardiaceae</taxon>
        <taxon>Nocardia</taxon>
    </lineage>
</organism>
<dbReference type="InterPro" id="IPR016024">
    <property type="entry name" value="ARM-type_fold"/>
</dbReference>
<dbReference type="SUPFAM" id="SSF48371">
    <property type="entry name" value="ARM repeat"/>
    <property type="match status" value="1"/>
</dbReference>
<keyword evidence="2" id="KW-1185">Reference proteome</keyword>
<name>A0A6I3KPE7_9NOCA</name>
<dbReference type="EMBL" id="WMBB01000003">
    <property type="protein sequence ID" value="MTE12483.1"/>
    <property type="molecule type" value="Genomic_DNA"/>
</dbReference>
<reference evidence="1 2" key="1">
    <citation type="submission" date="2019-11" db="EMBL/GenBank/DDBJ databases">
        <title>Nocardia sp. nov. CT2-14 isolated from soil.</title>
        <authorList>
            <person name="Kanchanasin P."/>
            <person name="Tanasupawat S."/>
            <person name="Yuki M."/>
            <person name="Kudo T."/>
        </authorList>
    </citation>
    <scope>NUCLEOTIDE SEQUENCE [LARGE SCALE GENOMIC DNA]</scope>
    <source>
        <strain evidence="1 2">CT2-14</strain>
    </source>
</reference>
<protein>
    <recommendedName>
        <fullName evidence="3">HEAT repeat domain-containing protein</fullName>
    </recommendedName>
</protein>
<evidence type="ECO:0000313" key="1">
    <source>
        <dbReference type="EMBL" id="MTE12483.1"/>
    </source>
</evidence>
<dbReference type="AlphaFoldDB" id="A0A6I3KPE7"/>
<evidence type="ECO:0000313" key="2">
    <source>
        <dbReference type="Proteomes" id="UP000432464"/>
    </source>
</evidence>
<gene>
    <name evidence="1" type="ORF">GLP40_06785</name>
</gene>